<dbReference type="InterPro" id="IPR014729">
    <property type="entry name" value="Rossmann-like_a/b/a_fold"/>
</dbReference>
<dbReference type="InterPro" id="IPR021845">
    <property type="entry name" value="DUF3440"/>
</dbReference>
<feature type="domain" description="Phosphoadenosine phosphosulphate reductase" evidence="1">
    <location>
        <begin position="21"/>
        <end position="233"/>
    </location>
</feature>
<name>A0A6A0B5B8_9LACT</name>
<keyword evidence="2" id="KW-0808">Transferase</keyword>
<dbReference type="RefSeq" id="WP_172354838.1">
    <property type="nucleotide sequence ID" value="NZ_BLLH01000001.1"/>
</dbReference>
<protein>
    <submittedName>
        <fullName evidence="2">Phosphoadenosine phosphosulfate sulfurtransferase</fullName>
    </submittedName>
</protein>
<dbReference type="PANTHER" id="PTHR30083">
    <property type="entry name" value="TRANSCRIPTIONAL REGULATOR-RELATED"/>
    <property type="match status" value="1"/>
</dbReference>
<evidence type="ECO:0000313" key="2">
    <source>
        <dbReference type="EMBL" id="GFH39863.1"/>
    </source>
</evidence>
<comment type="caution">
    <text evidence="2">The sequence shown here is derived from an EMBL/GenBank/DDBJ whole genome shotgun (WGS) entry which is preliminary data.</text>
</comment>
<keyword evidence="3" id="KW-1185">Reference proteome</keyword>
<dbReference type="Gene3D" id="3.40.50.620">
    <property type="entry name" value="HUPs"/>
    <property type="match status" value="1"/>
</dbReference>
<gene>
    <name evidence="2" type="ORF">Hs20B_02610</name>
</gene>
<dbReference type="AlphaFoldDB" id="A0A6A0B5B8"/>
<dbReference type="PANTHER" id="PTHR30083:SF0">
    <property type="entry name" value="3'-PHOSPHOADENOSINE 5'-PHOSPHOSULFATE SULFOTRANSFERASE (PAPS REDUCTASE)_FAD SYNTHETASE"/>
    <property type="match status" value="1"/>
</dbReference>
<evidence type="ECO:0000259" key="1">
    <source>
        <dbReference type="Pfam" id="PF01507"/>
    </source>
</evidence>
<dbReference type="SUPFAM" id="SSF52402">
    <property type="entry name" value="Adenine nucleotide alpha hydrolases-like"/>
    <property type="match status" value="1"/>
</dbReference>
<dbReference type="EMBL" id="BLLH01000001">
    <property type="protein sequence ID" value="GFH39863.1"/>
    <property type="molecule type" value="Genomic_DNA"/>
</dbReference>
<dbReference type="InterPro" id="IPR002500">
    <property type="entry name" value="PAPS_reduct_dom"/>
</dbReference>
<dbReference type="GO" id="GO:0071453">
    <property type="term" value="P:cellular response to oxygen levels"/>
    <property type="evidence" value="ECO:0007669"/>
    <property type="project" value="TreeGrafter"/>
</dbReference>
<reference evidence="2 3" key="1">
    <citation type="submission" date="2020-02" db="EMBL/GenBank/DDBJ databases">
        <title>Draft genome sequence of Lactococcus sp. Hs20B0-1.</title>
        <authorList>
            <person name="Noda S."/>
            <person name="Yuki M."/>
            <person name="Ohkuma M."/>
        </authorList>
    </citation>
    <scope>NUCLEOTIDE SEQUENCE [LARGE SCALE GENOMIC DNA]</scope>
    <source>
        <strain evidence="2 3">Hs20B0-1</strain>
    </source>
</reference>
<sequence>MNVYEAAVERIEYIFDEFDDIYISFSGGKDSGTTFNLMVDIAKKKGKKFSVLYVDMEGMYKNTIDFVTEMLTVNSAYLNDVHWVCLPFYGDNANSNIEPIWKFWDSEKQEKWIREMPSADYVVNLDNYKSVFGEELSLDMRFGQFVAWYGAWRVKKYGKTANMMGIRTQESLNRWRAVHADRVAKYNDKRFTVDNKNGVINVYPIYDWKVEDIWRYSGKFEKKYNKTYDLFYRAGVPLSKMRIDEPFGVEERNGIKLWKELEPETWGKMVERVKGVNLSQLGLGTQAVGNIKKMTLPEGHSWKSYLEFLLDTLPKSTRDIYQKKFDRFAEYWQKEGSVLSDDEIEILKSEQPEDYIFTDSKQTRGDKKKKKIIAKVIPDDNPQNIKSLSYKRMVLAILKGDIFGKTLSFGATKDQIKRRDELVTKYKEIL</sequence>
<dbReference type="GO" id="GO:0016740">
    <property type="term" value="F:transferase activity"/>
    <property type="evidence" value="ECO:0007669"/>
    <property type="project" value="UniProtKB-KW"/>
</dbReference>
<accession>A0A6A0B5B8</accession>
<dbReference type="Pfam" id="PF11922">
    <property type="entry name" value="DUF3440"/>
    <property type="match status" value="1"/>
</dbReference>
<evidence type="ECO:0000313" key="3">
    <source>
        <dbReference type="Proteomes" id="UP000475928"/>
    </source>
</evidence>
<dbReference type="Proteomes" id="UP000475928">
    <property type="component" value="Unassembled WGS sequence"/>
</dbReference>
<proteinExistence type="predicted"/>
<organism evidence="2 3">
    <name type="scientific">Pseudolactococcus insecticola</name>
    <dbReference type="NCBI Taxonomy" id="2709158"/>
    <lineage>
        <taxon>Bacteria</taxon>
        <taxon>Bacillati</taxon>
        <taxon>Bacillota</taxon>
        <taxon>Bacilli</taxon>
        <taxon>Lactobacillales</taxon>
        <taxon>Streptococcaceae</taxon>
        <taxon>Pseudolactococcus</taxon>
    </lineage>
</organism>
<dbReference type="Pfam" id="PF01507">
    <property type="entry name" value="PAPS_reduct"/>
    <property type="match status" value="1"/>
</dbReference>